<dbReference type="EMBL" id="CP018135">
    <property type="protein sequence ID" value="APF40628.1"/>
    <property type="molecule type" value="Genomic_DNA"/>
</dbReference>
<sequence length="101" mass="11708">MSSVTSQAGNAAFEFDQTSSLSELEQRILTFERQWWKFAGAKEEAIRQLFDLSATHYYQTLNALIDTEAALAYDPMLVKRLRRMRSSRHKTRLQQRHLSGA</sequence>
<reference evidence="1 2" key="1">
    <citation type="submission" date="2016-11" db="EMBL/GenBank/DDBJ databases">
        <title>Genome sequencing of Zhihengliuella aestuarii B18 antagonistic to Plasmodiophora brassicae.</title>
        <authorList>
            <person name="Luo Y."/>
        </authorList>
    </citation>
    <scope>NUCLEOTIDE SEQUENCE [LARGE SCALE GENOMIC DNA]</scope>
    <source>
        <strain evidence="1 2">B18</strain>
    </source>
</reference>
<dbReference type="Proteomes" id="UP000183530">
    <property type="component" value="Chromosome"/>
</dbReference>
<proteinExistence type="predicted"/>
<evidence type="ECO:0008006" key="3">
    <source>
        <dbReference type="Google" id="ProtNLM"/>
    </source>
</evidence>
<dbReference type="Pfam" id="PF11662">
    <property type="entry name" value="DUF3263"/>
    <property type="match status" value="1"/>
</dbReference>
<gene>
    <name evidence="1" type="ORF">BHE16_05885</name>
</gene>
<dbReference type="AlphaFoldDB" id="A0A1L2ZNK8"/>
<dbReference type="STRING" id="556325.BHE16_05885"/>
<dbReference type="RefSeq" id="WP_071894109.1">
    <property type="nucleotide sequence ID" value="NZ_CP018135.1"/>
</dbReference>
<keyword evidence="2" id="KW-1185">Reference proteome</keyword>
<evidence type="ECO:0000313" key="2">
    <source>
        <dbReference type="Proteomes" id="UP000183530"/>
    </source>
</evidence>
<dbReference type="KEGG" id="nae:BHE16_05885"/>
<organism evidence="1 2">
    <name type="scientific">Neomicrococcus aestuarii</name>
    <dbReference type="NCBI Taxonomy" id="556325"/>
    <lineage>
        <taxon>Bacteria</taxon>
        <taxon>Bacillati</taxon>
        <taxon>Actinomycetota</taxon>
        <taxon>Actinomycetes</taxon>
        <taxon>Micrococcales</taxon>
        <taxon>Micrococcaceae</taxon>
        <taxon>Neomicrococcus</taxon>
    </lineage>
</organism>
<dbReference type="InterPro" id="IPR021678">
    <property type="entry name" value="DUF3263"/>
</dbReference>
<name>A0A1L2ZNK8_9MICC</name>
<dbReference type="OrthoDB" id="3268863at2"/>
<protein>
    <recommendedName>
        <fullName evidence="3">DUF3263 domain-containing protein</fullName>
    </recommendedName>
</protein>
<accession>A0A1L2ZNK8</accession>
<evidence type="ECO:0000313" key="1">
    <source>
        <dbReference type="EMBL" id="APF40628.1"/>
    </source>
</evidence>